<reference evidence="1" key="1">
    <citation type="submission" date="2016-05" db="EMBL/GenBank/DDBJ databases">
        <title>WGS assembly of Xenopus laevis.</title>
        <authorList>
            <person name="Session A."/>
            <person name="Uno Y."/>
            <person name="Kwon T."/>
            <person name="Chapman J."/>
            <person name="Toyoda A."/>
            <person name="Takahashi S."/>
            <person name="Fukui A."/>
            <person name="Hikosaka A."/>
            <person name="Putnam N."/>
            <person name="Stites J."/>
            <person name="Van Heeringen S."/>
            <person name="Quigley I."/>
            <person name="Heinz S."/>
            <person name="Hellsten U."/>
            <person name="Lyons J."/>
            <person name="Suzuki A."/>
            <person name="Kondo M."/>
            <person name="Ogino H."/>
            <person name="Ochi H."/>
            <person name="Bogdanovic O."/>
            <person name="Lister R."/>
            <person name="Georgiou G."/>
            <person name="Paranjpe S."/>
            <person name="Van Kruijsbergen I."/>
            <person name="Mozaffari S."/>
            <person name="Shu S."/>
            <person name="Schmutz J."/>
            <person name="Jenkins J."/>
            <person name="Grimwood J."/>
            <person name="Carlson J."/>
            <person name="Mitros T."/>
            <person name="Simakov O."/>
            <person name="Heald R."/>
            <person name="Miller K."/>
            <person name="Haudenschild C."/>
            <person name="Kuroki Y."/>
            <person name="Tanaka T."/>
            <person name="Michiue T."/>
            <person name="Watanabe M."/>
            <person name="Kinoshita T."/>
            <person name="Ohta Y."/>
            <person name="Mawaribuchi S."/>
            <person name="Suzuki Y."/>
            <person name="Haramoto Y."/>
            <person name="Yamamoto T."/>
            <person name="Takagi C."/>
            <person name="Kitzman J."/>
            <person name="Shendure J."/>
            <person name="Nakayama T."/>
            <person name="Izutsu Y."/>
            <person name="Robert J."/>
            <person name="Dichmann D."/>
            <person name="Flajnik M."/>
            <person name="Houston D."/>
            <person name="Marcotte E."/>
            <person name="Wallingford J."/>
            <person name="Ito Y."/>
            <person name="Asashima M."/>
            <person name="Ueno N."/>
            <person name="Matsuda Y."/>
            <person name="Jan Veenstra G."/>
            <person name="Fujiyama A."/>
            <person name="Harland R."/>
            <person name="Taira M."/>
            <person name="Rokhsar D.S."/>
        </authorList>
    </citation>
    <scope>NUCLEOTIDE SEQUENCE</scope>
    <source>
        <strain evidence="1">J</strain>
        <tissue evidence="1">Blood</tissue>
    </source>
</reference>
<accession>A0A974BQX3</accession>
<name>A0A974BQX3_XENLA</name>
<protein>
    <submittedName>
        <fullName evidence="1">Uncharacterized protein</fullName>
    </submittedName>
</protein>
<organism evidence="1">
    <name type="scientific">Xenopus laevis</name>
    <name type="common">African clawed frog</name>
    <dbReference type="NCBI Taxonomy" id="8355"/>
    <lineage>
        <taxon>Eukaryota</taxon>
        <taxon>Metazoa</taxon>
        <taxon>Chordata</taxon>
        <taxon>Craniata</taxon>
        <taxon>Vertebrata</taxon>
        <taxon>Euteleostomi</taxon>
        <taxon>Amphibia</taxon>
        <taxon>Batrachia</taxon>
        <taxon>Anura</taxon>
        <taxon>Pipoidea</taxon>
        <taxon>Pipidae</taxon>
        <taxon>Xenopodinae</taxon>
        <taxon>Xenopus</taxon>
        <taxon>Xenopus</taxon>
    </lineage>
</organism>
<proteinExistence type="predicted"/>
<dbReference type="EMBL" id="KV467274">
    <property type="protein sequence ID" value="OCT56472.1"/>
    <property type="molecule type" value="Genomic_DNA"/>
</dbReference>
<dbReference type="AlphaFoldDB" id="A0A974BQX3"/>
<sequence>MSPKFFQRICNLTEGECVSGTVYQIVFPKQHFPSKEEEKLYLCIWRLGKRSKMQFIISSERIQFSSR</sequence>
<dbReference type="Proteomes" id="UP000694892">
    <property type="component" value="Unassembled WGS sequence"/>
</dbReference>
<evidence type="ECO:0000313" key="1">
    <source>
        <dbReference type="EMBL" id="OCT56472.1"/>
    </source>
</evidence>
<gene>
    <name evidence="1" type="ORF">XELAEV_18000048mg</name>
</gene>